<feature type="transmembrane region" description="Helical" evidence="1">
    <location>
        <begin position="36"/>
        <end position="55"/>
    </location>
</feature>
<accession>A0A4R6U6F1</accession>
<dbReference type="AlphaFoldDB" id="A0A4R6U6F1"/>
<keyword evidence="3" id="KW-1185">Reference proteome</keyword>
<feature type="transmembrane region" description="Helical" evidence="1">
    <location>
        <begin position="133"/>
        <end position="153"/>
    </location>
</feature>
<name>A0A4R6U6F1_9BACI</name>
<evidence type="ECO:0000313" key="2">
    <source>
        <dbReference type="EMBL" id="TDQ42090.1"/>
    </source>
</evidence>
<keyword evidence="1" id="KW-0812">Transmembrane</keyword>
<feature type="transmembrane region" description="Helical" evidence="1">
    <location>
        <begin position="213"/>
        <end position="229"/>
    </location>
</feature>
<protein>
    <submittedName>
        <fullName evidence="2">Putative membrane protein</fullName>
    </submittedName>
</protein>
<feature type="transmembrane region" description="Helical" evidence="1">
    <location>
        <begin position="12"/>
        <end position="30"/>
    </location>
</feature>
<organism evidence="2 3">
    <name type="scientific">Aureibacillus halotolerans</name>
    <dbReference type="NCBI Taxonomy" id="1508390"/>
    <lineage>
        <taxon>Bacteria</taxon>
        <taxon>Bacillati</taxon>
        <taxon>Bacillota</taxon>
        <taxon>Bacilli</taxon>
        <taxon>Bacillales</taxon>
        <taxon>Bacillaceae</taxon>
        <taxon>Aureibacillus</taxon>
    </lineage>
</organism>
<keyword evidence="1" id="KW-1133">Transmembrane helix</keyword>
<keyword evidence="1" id="KW-0472">Membrane</keyword>
<evidence type="ECO:0000313" key="3">
    <source>
        <dbReference type="Proteomes" id="UP000295632"/>
    </source>
</evidence>
<comment type="caution">
    <text evidence="2">The sequence shown here is derived from an EMBL/GenBank/DDBJ whole genome shotgun (WGS) entry which is preliminary data.</text>
</comment>
<dbReference type="OrthoDB" id="9811293at2"/>
<dbReference type="PANTHER" id="PTHR39419">
    <property type="entry name" value="SLL0814 PROTEIN"/>
    <property type="match status" value="1"/>
</dbReference>
<dbReference type="InterPro" id="IPR007354">
    <property type="entry name" value="CruF-like"/>
</dbReference>
<dbReference type="PANTHER" id="PTHR39419:SF1">
    <property type="entry name" value="SLL0814 PROTEIN"/>
    <property type="match status" value="1"/>
</dbReference>
<evidence type="ECO:0000256" key="1">
    <source>
        <dbReference type="SAM" id="Phobius"/>
    </source>
</evidence>
<reference evidence="2 3" key="1">
    <citation type="submission" date="2019-03" db="EMBL/GenBank/DDBJ databases">
        <title>Genomic Encyclopedia of Type Strains, Phase IV (KMG-IV): sequencing the most valuable type-strain genomes for metagenomic binning, comparative biology and taxonomic classification.</title>
        <authorList>
            <person name="Goeker M."/>
        </authorList>
    </citation>
    <scope>NUCLEOTIDE SEQUENCE [LARGE SCALE GENOMIC DNA]</scope>
    <source>
        <strain evidence="2 3">DSM 28697</strain>
    </source>
</reference>
<dbReference type="Proteomes" id="UP000295632">
    <property type="component" value="Unassembled WGS sequence"/>
</dbReference>
<dbReference type="EMBL" id="SNYJ01000002">
    <property type="protein sequence ID" value="TDQ42090.1"/>
    <property type="molecule type" value="Genomic_DNA"/>
</dbReference>
<dbReference type="RefSeq" id="WP_133578982.1">
    <property type="nucleotide sequence ID" value="NZ_SNYJ01000002.1"/>
</dbReference>
<gene>
    <name evidence="2" type="ORF">EV213_102119</name>
</gene>
<sequence>MKVSIHKEHVYYLFIIWYICGGFLLGFDLLPAWMNWSNGVFLLLAGLVGGIYFFVAFGRPGVLYGLFVFLATMGCEALGVHYGILFGSYIYHGAFGPEVLGVPVGIGFAWVMVMATSHAFTTRILARMTSNRLLFPLLAALTGMVIAVTMDLILDPVAAAREYWTWEKSGPYFGIPTQNFIGWAVLSFVLHLLKNLFMIPVKPANVWWEERMIWLYALIVALFSMLAVQEGVEGAAYITIMITALWVVLYIRGRKGEML</sequence>
<proteinExistence type="predicted"/>
<feature type="transmembrane region" description="Helical" evidence="1">
    <location>
        <begin position="173"/>
        <end position="193"/>
    </location>
</feature>
<feature type="transmembrane region" description="Helical" evidence="1">
    <location>
        <begin position="104"/>
        <end position="126"/>
    </location>
</feature>
<feature type="transmembrane region" description="Helical" evidence="1">
    <location>
        <begin position="235"/>
        <end position="253"/>
    </location>
</feature>
<feature type="transmembrane region" description="Helical" evidence="1">
    <location>
        <begin position="62"/>
        <end position="84"/>
    </location>
</feature>
<dbReference type="Pfam" id="PF04240">
    <property type="entry name" value="Caroten_synth"/>
    <property type="match status" value="1"/>
</dbReference>